<reference evidence="1 2" key="1">
    <citation type="journal article" date="2013" name="Appl. Environ. Microbiol.">
        <title>The genome of the alga-associated marine flavobacterium Formosa agariphila KMM 3901T reveals a broad potential for degradation of algal polysaccharides.</title>
        <authorList>
            <person name="Mann A.J."/>
            <person name="Hahnke R.L."/>
            <person name="Huang S."/>
            <person name="Werner J."/>
            <person name="Xing P."/>
            <person name="Barbeyron T."/>
            <person name="Huettel B."/>
            <person name="Stueber K."/>
            <person name="Reinhardt R."/>
            <person name="Harder J."/>
            <person name="Gloeckner F.O."/>
            <person name="Amann R.I."/>
            <person name="Teeling H."/>
        </authorList>
    </citation>
    <scope>NUCLEOTIDE SEQUENCE [LARGE SCALE GENOMIC DNA]</scope>
    <source>
        <strain evidence="2">DSM 15362 / KCTC 12365 / LMG 23005 / KMM 3901</strain>
    </source>
</reference>
<organism evidence="1 2">
    <name type="scientific">Formosa agariphila (strain DSM 15362 / KCTC 12365 / LMG 23005 / KMM 3901 / M-2Alg 35-1)</name>
    <dbReference type="NCBI Taxonomy" id="1347342"/>
    <lineage>
        <taxon>Bacteria</taxon>
        <taxon>Pseudomonadati</taxon>
        <taxon>Bacteroidota</taxon>
        <taxon>Flavobacteriia</taxon>
        <taxon>Flavobacteriales</taxon>
        <taxon>Flavobacteriaceae</taxon>
        <taxon>Formosa</taxon>
    </lineage>
</organism>
<proteinExistence type="predicted"/>
<keyword evidence="2" id="KW-1185">Reference proteome</keyword>
<protein>
    <submittedName>
        <fullName evidence="1">Uncharacterized protein</fullName>
    </submittedName>
</protein>
<sequence>MWTKNSTATQNAIQIKSILALNNFKGANSTIKLATVIRLIKNKKIPAPRPNTFIVKIQDSISKMNPAIFEADWCCTNLFSKPNRLGASIFLDVVYSK</sequence>
<evidence type="ECO:0000313" key="2">
    <source>
        <dbReference type="Proteomes" id="UP000016160"/>
    </source>
</evidence>
<dbReference type="EMBL" id="HG315671">
    <property type="protein sequence ID" value="CDF80247.1"/>
    <property type="molecule type" value="Genomic_DNA"/>
</dbReference>
<evidence type="ECO:0000313" key="1">
    <source>
        <dbReference type="EMBL" id="CDF80247.1"/>
    </source>
</evidence>
<dbReference type="Proteomes" id="UP000016160">
    <property type="component" value="Chromosome"/>
</dbReference>
<gene>
    <name evidence="1" type="ORF">BN863_25350</name>
</gene>
<name>T2KMW5_FORAG</name>
<dbReference type="AlphaFoldDB" id="T2KMW5"/>
<accession>T2KMW5</accession>
<dbReference type="HOGENOM" id="CLU_2342649_0_0_10"/>